<dbReference type="Proteomes" id="UP000057820">
    <property type="component" value="Plasmid 2"/>
</dbReference>
<dbReference type="AlphaFoldDB" id="A0A0H5NWF8"/>
<organism evidence="2 3">
    <name type="scientific">Nocardia farcinica</name>
    <dbReference type="NCBI Taxonomy" id="37329"/>
    <lineage>
        <taxon>Bacteria</taxon>
        <taxon>Bacillati</taxon>
        <taxon>Actinomycetota</taxon>
        <taxon>Actinomycetes</taxon>
        <taxon>Mycobacteriales</taxon>
        <taxon>Nocardiaceae</taxon>
        <taxon>Nocardia</taxon>
    </lineage>
</organism>
<feature type="transmembrane region" description="Helical" evidence="1">
    <location>
        <begin position="6"/>
        <end position="25"/>
    </location>
</feature>
<dbReference type="KEGG" id="nfr:ERS450000_03679"/>
<name>A0A0H5NWF8_NOCFR</name>
<evidence type="ECO:0000313" key="3">
    <source>
        <dbReference type="Proteomes" id="UP000057820"/>
    </source>
</evidence>
<evidence type="ECO:0000313" key="2">
    <source>
        <dbReference type="EMBL" id="CRY80090.1"/>
    </source>
</evidence>
<keyword evidence="1" id="KW-0812">Transmembrane</keyword>
<proteinExistence type="predicted"/>
<dbReference type="EMBL" id="LN868939">
    <property type="protein sequence ID" value="CRY80090.1"/>
    <property type="molecule type" value="Genomic_DNA"/>
</dbReference>
<evidence type="ECO:0000256" key="1">
    <source>
        <dbReference type="SAM" id="Phobius"/>
    </source>
</evidence>
<gene>
    <name evidence="2" type="ORF">ERS450000_03679</name>
</gene>
<keyword evidence="1" id="KW-0472">Membrane</keyword>
<protein>
    <submittedName>
        <fullName evidence="2">Uncharacterized protein</fullName>
    </submittedName>
</protein>
<keyword evidence="1" id="KW-1133">Transmembrane helix</keyword>
<sequence>MTAAQLGLAGVVVLPLAVVLVMIFWPSDYDD</sequence>
<geneLocation type="plasmid" evidence="2">
    <name>2</name>
</geneLocation>
<accession>A0A0H5NWF8</accession>
<reference evidence="3" key="1">
    <citation type="submission" date="2015-03" db="EMBL/GenBank/DDBJ databases">
        <authorList>
            <consortium name="Pathogen Informatics"/>
        </authorList>
    </citation>
    <scope>NUCLEOTIDE SEQUENCE [LARGE SCALE GENOMIC DNA]</scope>
    <source>
        <strain evidence="3">NCTC11134</strain>
        <plasmid evidence="3">2</plasmid>
    </source>
</reference>
<keyword evidence="2" id="KW-0614">Plasmid</keyword>